<dbReference type="GO" id="GO:0005794">
    <property type="term" value="C:Golgi apparatus"/>
    <property type="evidence" value="ECO:0007669"/>
    <property type="project" value="TreeGrafter"/>
</dbReference>
<keyword evidence="4" id="KW-0675">Receptor</keyword>
<comment type="caution">
    <text evidence="4">The sequence shown here is derived from an EMBL/GenBank/DDBJ whole genome shotgun (WGS) entry which is preliminary data.</text>
</comment>
<dbReference type="GO" id="GO:0016020">
    <property type="term" value="C:membrane"/>
    <property type="evidence" value="ECO:0007669"/>
    <property type="project" value="TreeGrafter"/>
</dbReference>
<evidence type="ECO:0000259" key="2">
    <source>
        <dbReference type="Pfam" id="PF15901"/>
    </source>
</evidence>
<dbReference type="EMBL" id="JWZT01000699">
    <property type="protein sequence ID" value="KII73726.1"/>
    <property type="molecule type" value="Genomic_DNA"/>
</dbReference>
<dbReference type="Pfam" id="PF15901">
    <property type="entry name" value="Sortilin_C"/>
    <property type="match status" value="1"/>
</dbReference>
<dbReference type="OrthoDB" id="443634at2759"/>
<keyword evidence="5" id="KW-1185">Reference proteome</keyword>
<keyword evidence="1" id="KW-0677">Repeat</keyword>
<dbReference type="PANTHER" id="PTHR12106:SF27">
    <property type="entry name" value="SORTILIN-RELATED RECEPTOR"/>
    <property type="match status" value="1"/>
</dbReference>
<name>A0A0C2N289_THEKT</name>
<dbReference type="PANTHER" id="PTHR12106">
    <property type="entry name" value="SORTILIN RELATED"/>
    <property type="match status" value="1"/>
</dbReference>
<accession>A0A0C2N289</accession>
<feature type="domain" description="Sortilin C-terminal" evidence="2">
    <location>
        <begin position="280"/>
        <end position="363"/>
    </location>
</feature>
<evidence type="ECO:0000313" key="4">
    <source>
        <dbReference type="EMBL" id="KII73726.1"/>
    </source>
</evidence>
<dbReference type="InterPro" id="IPR031778">
    <property type="entry name" value="Sortilin_N"/>
</dbReference>
<evidence type="ECO:0000256" key="1">
    <source>
        <dbReference type="ARBA" id="ARBA00022737"/>
    </source>
</evidence>
<dbReference type="InterPro" id="IPR050310">
    <property type="entry name" value="VPS10-sortilin"/>
</dbReference>
<evidence type="ECO:0000259" key="3">
    <source>
        <dbReference type="Pfam" id="PF15902"/>
    </source>
</evidence>
<organism evidence="4 5">
    <name type="scientific">Thelohanellus kitauei</name>
    <name type="common">Myxosporean</name>
    <dbReference type="NCBI Taxonomy" id="669202"/>
    <lineage>
        <taxon>Eukaryota</taxon>
        <taxon>Metazoa</taxon>
        <taxon>Cnidaria</taxon>
        <taxon>Myxozoa</taxon>
        <taxon>Myxosporea</taxon>
        <taxon>Bivalvulida</taxon>
        <taxon>Platysporina</taxon>
        <taxon>Myxobolidae</taxon>
        <taxon>Thelohanellus</taxon>
    </lineage>
</organism>
<dbReference type="Proteomes" id="UP000031668">
    <property type="component" value="Unassembled WGS sequence"/>
</dbReference>
<proteinExistence type="predicted"/>
<dbReference type="Pfam" id="PF15902">
    <property type="entry name" value="Sortilin-Vps10"/>
    <property type="match status" value="1"/>
</dbReference>
<protein>
    <submittedName>
        <fullName evidence="4">VPS10 domain-containing receptor SorCS1</fullName>
    </submittedName>
</protein>
<dbReference type="AlphaFoldDB" id="A0A0C2N289"/>
<evidence type="ECO:0000313" key="5">
    <source>
        <dbReference type="Proteomes" id="UP000031668"/>
    </source>
</evidence>
<feature type="domain" description="Sortilin N-terminal" evidence="3">
    <location>
        <begin position="90"/>
        <end position="262"/>
    </location>
</feature>
<sequence>MKIIDISKNYYEVVRHEKIKGTMFLSESSVLFQYNEENNDERCLKIFDFRTKTTLKVNLPVHFEIKNVQKFVDIHGYFYIEVSDINGLNCLFASYDRSEYFVRLTCGLESENSGYESVIYHPLLSGIIYANLKIGKNIYTHISMNYGKNFSMMKLKKKNGLCDGGSCNIKLSLPTVIHRNLYFQKDWISAFDMFDTSGNKLIGEHLISFDAGQNWKSVPFSYYHVQILNQGGIALGFNWRSRKIMYSFDEGKTFYYNKLHGSKEVIVNSWKTGKFQNESLILFLREVENKTFLVTHIDFSNILDRTCGNDDYYSWNPPIQNGACFHGREISYKKKKLNSMCVDTEPDLKILKSKPCPCSLDDYRW</sequence>
<dbReference type="GO" id="GO:0006892">
    <property type="term" value="P:post-Golgi vesicle-mediated transport"/>
    <property type="evidence" value="ECO:0007669"/>
    <property type="project" value="TreeGrafter"/>
</dbReference>
<reference evidence="4 5" key="1">
    <citation type="journal article" date="2014" name="Genome Biol. Evol.">
        <title>The genome of the myxosporean Thelohanellus kitauei shows adaptations to nutrient acquisition within its fish host.</title>
        <authorList>
            <person name="Yang Y."/>
            <person name="Xiong J."/>
            <person name="Zhou Z."/>
            <person name="Huo F."/>
            <person name="Miao W."/>
            <person name="Ran C."/>
            <person name="Liu Y."/>
            <person name="Zhang J."/>
            <person name="Feng J."/>
            <person name="Wang M."/>
            <person name="Wang M."/>
            <person name="Wang L."/>
            <person name="Yao B."/>
        </authorList>
    </citation>
    <scope>NUCLEOTIDE SEQUENCE [LARGE SCALE GENOMIC DNA]</scope>
    <source>
        <strain evidence="4">Wuqing</strain>
    </source>
</reference>
<dbReference type="InterPro" id="IPR031777">
    <property type="entry name" value="Sortilin_C"/>
</dbReference>
<gene>
    <name evidence="4" type="ORF">RF11_11024</name>
</gene>
<dbReference type="SUPFAM" id="SSF110296">
    <property type="entry name" value="Oligoxyloglucan reducing end-specific cellobiohydrolase"/>
    <property type="match status" value="1"/>
</dbReference>